<organism evidence="1">
    <name type="scientific">marine sediment metagenome</name>
    <dbReference type="NCBI Taxonomy" id="412755"/>
    <lineage>
        <taxon>unclassified sequences</taxon>
        <taxon>metagenomes</taxon>
        <taxon>ecological metagenomes</taxon>
    </lineage>
</organism>
<dbReference type="AlphaFoldDB" id="A0A0F9PID2"/>
<comment type="caution">
    <text evidence="1">The sequence shown here is derived from an EMBL/GenBank/DDBJ whole genome shotgun (WGS) entry which is preliminary data.</text>
</comment>
<accession>A0A0F9PID2</accession>
<proteinExistence type="predicted"/>
<reference evidence="1" key="1">
    <citation type="journal article" date="2015" name="Nature">
        <title>Complex archaea that bridge the gap between prokaryotes and eukaryotes.</title>
        <authorList>
            <person name="Spang A."/>
            <person name="Saw J.H."/>
            <person name="Jorgensen S.L."/>
            <person name="Zaremba-Niedzwiedzka K."/>
            <person name="Martijn J."/>
            <person name="Lind A.E."/>
            <person name="van Eijk R."/>
            <person name="Schleper C."/>
            <person name="Guy L."/>
            <person name="Ettema T.J."/>
        </authorList>
    </citation>
    <scope>NUCLEOTIDE SEQUENCE</scope>
</reference>
<gene>
    <name evidence="1" type="ORF">LCGC14_0896920</name>
</gene>
<protein>
    <submittedName>
        <fullName evidence="1">Uncharacterized protein</fullName>
    </submittedName>
</protein>
<evidence type="ECO:0000313" key="1">
    <source>
        <dbReference type="EMBL" id="KKN24247.1"/>
    </source>
</evidence>
<dbReference type="EMBL" id="LAZR01002898">
    <property type="protein sequence ID" value="KKN24247.1"/>
    <property type="molecule type" value="Genomic_DNA"/>
</dbReference>
<sequence length="120" mass="13604">MASTMQEIKIFTRAEHLMVYYNANLKITMADRINLELFKTLKDDEVIANIPIEVPGREQPSIRQITVKDARKSTIDKHNKSIDLIHMIAKMLKDEGVEVAKEAKIDVVTAETKGVAKPKE</sequence>
<name>A0A0F9PID2_9ZZZZ</name>